<keyword evidence="1" id="KW-0472">Membrane</keyword>
<accession>A0A1M7HEP3</accession>
<keyword evidence="1" id="KW-1133">Transmembrane helix</keyword>
<name>A0A1M7HEP3_9FIRM</name>
<dbReference type="Pfam" id="PF09578">
    <property type="entry name" value="Spore_YabQ"/>
    <property type="match status" value="1"/>
</dbReference>
<reference evidence="2 3" key="1">
    <citation type="submission" date="2016-11" db="EMBL/GenBank/DDBJ databases">
        <authorList>
            <person name="Jaros S."/>
            <person name="Januszkiewicz K."/>
            <person name="Wedrychowicz H."/>
        </authorList>
    </citation>
    <scope>NUCLEOTIDE SEQUENCE [LARGE SCALE GENOMIC DNA]</scope>
    <source>
        <strain evidence="2 3">DSM 15930</strain>
    </source>
</reference>
<sequence>MTEIINLEVQFFLTSILYGILLLVVYDCIRIFRRIVPHKAFFVALQDILFWLVASIVIFIMIYERNNGTIRGFAILGMLLGMIIYNQMLSKIVVKGITLIIKTIIKGIKKGLSILLKPFAFLGKKLGKVFGFATSKVSKANSKVGSKIKKVGKSSAKQLKNAAKTVKISVTKK</sequence>
<dbReference type="AlphaFoldDB" id="A0A1M7HEP3"/>
<protein>
    <submittedName>
        <fullName evidence="2">Spore cortex biosynthesis protein YabQ</fullName>
    </submittedName>
</protein>
<gene>
    <name evidence="2" type="ORF">SAMN02746066_01324</name>
</gene>
<dbReference type="InterPro" id="IPR019074">
    <property type="entry name" value="YabQ"/>
</dbReference>
<organism evidence="2 3">
    <name type="scientific">Anaerosporobacter mobilis DSM 15930</name>
    <dbReference type="NCBI Taxonomy" id="1120996"/>
    <lineage>
        <taxon>Bacteria</taxon>
        <taxon>Bacillati</taxon>
        <taxon>Bacillota</taxon>
        <taxon>Clostridia</taxon>
        <taxon>Lachnospirales</taxon>
        <taxon>Lachnospiraceae</taxon>
        <taxon>Anaerosporobacter</taxon>
    </lineage>
</organism>
<evidence type="ECO:0000256" key="1">
    <source>
        <dbReference type="SAM" id="Phobius"/>
    </source>
</evidence>
<dbReference type="OrthoDB" id="9801633at2"/>
<evidence type="ECO:0000313" key="3">
    <source>
        <dbReference type="Proteomes" id="UP000184038"/>
    </source>
</evidence>
<keyword evidence="3" id="KW-1185">Reference proteome</keyword>
<dbReference type="RefSeq" id="WP_073284979.1">
    <property type="nucleotide sequence ID" value="NZ_FRCP01000008.1"/>
</dbReference>
<dbReference type="EMBL" id="FRCP01000008">
    <property type="protein sequence ID" value="SHM26914.1"/>
    <property type="molecule type" value="Genomic_DNA"/>
</dbReference>
<evidence type="ECO:0000313" key="2">
    <source>
        <dbReference type="EMBL" id="SHM26914.1"/>
    </source>
</evidence>
<dbReference type="Proteomes" id="UP000184038">
    <property type="component" value="Unassembled WGS sequence"/>
</dbReference>
<feature type="transmembrane region" description="Helical" evidence="1">
    <location>
        <begin position="12"/>
        <end position="29"/>
    </location>
</feature>
<feature type="transmembrane region" description="Helical" evidence="1">
    <location>
        <begin position="68"/>
        <end position="85"/>
    </location>
</feature>
<proteinExistence type="predicted"/>
<dbReference type="STRING" id="1120996.SAMN02746066_01324"/>
<dbReference type="NCBIfam" id="TIGR02893">
    <property type="entry name" value="spore_yabQ"/>
    <property type="match status" value="1"/>
</dbReference>
<keyword evidence="1" id="KW-0812">Transmembrane</keyword>
<feature type="transmembrane region" description="Helical" evidence="1">
    <location>
        <begin position="41"/>
        <end position="62"/>
    </location>
</feature>